<dbReference type="OMA" id="WIKTITG"/>
<dbReference type="OrthoDB" id="21595at2759"/>
<dbReference type="InterPro" id="IPR001715">
    <property type="entry name" value="CH_dom"/>
</dbReference>
<dbReference type="Pfam" id="PF00307">
    <property type="entry name" value="CH"/>
    <property type="match status" value="1"/>
</dbReference>
<dbReference type="PRINTS" id="PR00889">
    <property type="entry name" value="CALPONIN"/>
</dbReference>
<dbReference type="GO" id="GO:0051015">
    <property type="term" value="F:actin filament binding"/>
    <property type="evidence" value="ECO:0007669"/>
    <property type="project" value="TreeGrafter"/>
</dbReference>
<dbReference type="AlphaFoldDB" id="A0A8J5XSL5"/>
<organism evidence="2 3">
    <name type="scientific">Diacronema lutheri</name>
    <name type="common">Unicellular marine alga</name>
    <name type="synonym">Monochrysis lutheri</name>
    <dbReference type="NCBI Taxonomy" id="2081491"/>
    <lineage>
        <taxon>Eukaryota</taxon>
        <taxon>Haptista</taxon>
        <taxon>Haptophyta</taxon>
        <taxon>Pavlovophyceae</taxon>
        <taxon>Pavlovales</taxon>
        <taxon>Pavlovaceae</taxon>
        <taxon>Diacronema</taxon>
    </lineage>
</organism>
<evidence type="ECO:0000259" key="1">
    <source>
        <dbReference type="PROSITE" id="PS50021"/>
    </source>
</evidence>
<dbReference type="InterPro" id="IPR036872">
    <property type="entry name" value="CH_dom_sf"/>
</dbReference>
<dbReference type="InterPro" id="IPR001997">
    <property type="entry name" value="Calponin/LIMCH1"/>
</dbReference>
<dbReference type="Proteomes" id="UP000751190">
    <property type="component" value="Unassembled WGS sequence"/>
</dbReference>
<dbReference type="GO" id="GO:0007015">
    <property type="term" value="P:actin filament organization"/>
    <property type="evidence" value="ECO:0007669"/>
    <property type="project" value="TreeGrafter"/>
</dbReference>
<reference evidence="2" key="1">
    <citation type="submission" date="2021-05" db="EMBL/GenBank/DDBJ databases">
        <title>The genome of the haptophyte Pavlova lutheri (Diacronema luteri, Pavlovales) - a model for lipid biosynthesis in eukaryotic algae.</title>
        <authorList>
            <person name="Hulatt C.J."/>
            <person name="Posewitz M.C."/>
        </authorList>
    </citation>
    <scope>NUCLEOTIDE SEQUENCE</scope>
    <source>
        <strain evidence="2">NIVA-4/92</strain>
    </source>
</reference>
<dbReference type="InterPro" id="IPR003096">
    <property type="entry name" value="SM22_calponin"/>
</dbReference>
<dbReference type="PANTHER" id="PTHR47385:SF14">
    <property type="entry name" value="TRANSGELIN"/>
    <property type="match status" value="1"/>
</dbReference>
<feature type="domain" description="Calponin-homology (CH)" evidence="1">
    <location>
        <begin position="29"/>
        <end position="134"/>
    </location>
</feature>
<name>A0A8J5XSL5_DIALT</name>
<proteinExistence type="predicted"/>
<dbReference type="Gene3D" id="1.10.418.10">
    <property type="entry name" value="Calponin-like domain"/>
    <property type="match status" value="1"/>
</dbReference>
<dbReference type="PANTHER" id="PTHR47385">
    <property type="entry name" value="CALPONIN"/>
    <property type="match status" value="1"/>
</dbReference>
<dbReference type="PRINTS" id="PR00888">
    <property type="entry name" value="SM22CALPONIN"/>
</dbReference>
<dbReference type="GO" id="GO:0015629">
    <property type="term" value="C:actin cytoskeleton"/>
    <property type="evidence" value="ECO:0007669"/>
    <property type="project" value="TreeGrafter"/>
</dbReference>
<keyword evidence="3" id="KW-1185">Reference proteome</keyword>
<dbReference type="InterPro" id="IPR050606">
    <property type="entry name" value="Calponin-like"/>
</dbReference>
<dbReference type="GO" id="GO:0031032">
    <property type="term" value="P:actomyosin structure organization"/>
    <property type="evidence" value="ECO:0007669"/>
    <property type="project" value="InterPro"/>
</dbReference>
<gene>
    <name evidence="2" type="ORF">KFE25_000461</name>
</gene>
<dbReference type="SUPFAM" id="SSF47576">
    <property type="entry name" value="Calponin-homology domain, CH-domain"/>
    <property type="match status" value="1"/>
</dbReference>
<accession>A0A8J5XSL5</accession>
<dbReference type="PROSITE" id="PS50021">
    <property type="entry name" value="CH"/>
    <property type="match status" value="1"/>
</dbReference>
<evidence type="ECO:0000313" key="3">
    <source>
        <dbReference type="Proteomes" id="UP000751190"/>
    </source>
</evidence>
<sequence length="198" mass="21923">MADAGNYDEGRDRMRETDLQLKRDARIDATLEADARVWMEAVLGTTLGEGAFNDVLKDGTFLCRLINKIKPGAIKKFCAHPNMPFKQMENISFYCAACKEIGVPDHDLFRTVDLFEAKDMAQVAINLLALGRASQKVAGFEGPHFGVLELEANRRDFTEEQLRRGKAEQTLMGKGSHGGATQSGMFDHSRDIIKCAAP</sequence>
<dbReference type="EMBL" id="JAGTXO010000006">
    <property type="protein sequence ID" value="KAG8467145.1"/>
    <property type="molecule type" value="Genomic_DNA"/>
</dbReference>
<comment type="caution">
    <text evidence="2">The sequence shown here is derived from an EMBL/GenBank/DDBJ whole genome shotgun (WGS) entry which is preliminary data.</text>
</comment>
<evidence type="ECO:0000313" key="2">
    <source>
        <dbReference type="EMBL" id="KAG8467145.1"/>
    </source>
</evidence>
<dbReference type="SMART" id="SM00033">
    <property type="entry name" value="CH"/>
    <property type="match status" value="1"/>
</dbReference>
<protein>
    <recommendedName>
        <fullName evidence="1">Calponin-homology (CH) domain-containing protein</fullName>
    </recommendedName>
</protein>